<dbReference type="InterPro" id="IPR008969">
    <property type="entry name" value="CarboxyPept-like_regulatory"/>
</dbReference>
<dbReference type="Pfam" id="PF14905">
    <property type="entry name" value="OMP_b-brl_3"/>
    <property type="match status" value="2"/>
</dbReference>
<name>A0ABX0IZ94_9FLAO</name>
<dbReference type="SUPFAM" id="SSF56935">
    <property type="entry name" value="Porins"/>
    <property type="match status" value="1"/>
</dbReference>
<gene>
    <name evidence="4" type="ORF">FIA58_020255</name>
</gene>
<evidence type="ECO:0000259" key="3">
    <source>
        <dbReference type="Pfam" id="PF14905"/>
    </source>
</evidence>
<evidence type="ECO:0000256" key="1">
    <source>
        <dbReference type="SAM" id="MobiDB-lite"/>
    </source>
</evidence>
<comment type="caution">
    <text evidence="4">The sequence shown here is derived from an EMBL/GenBank/DDBJ whole genome shotgun (WGS) entry which is preliminary data.</text>
</comment>
<dbReference type="RefSeq" id="WP_140964523.1">
    <property type="nucleotide sequence ID" value="NZ_VEVQ02000021.1"/>
</dbReference>
<feature type="region of interest" description="Disordered" evidence="1">
    <location>
        <begin position="356"/>
        <end position="379"/>
    </location>
</feature>
<dbReference type="EMBL" id="VEVQ02000021">
    <property type="protein sequence ID" value="NHN28017.1"/>
    <property type="molecule type" value="Genomic_DNA"/>
</dbReference>
<dbReference type="Pfam" id="PF13715">
    <property type="entry name" value="CarbopepD_reg_2"/>
    <property type="match status" value="1"/>
</dbReference>
<feature type="signal peptide" evidence="2">
    <location>
        <begin position="1"/>
        <end position="19"/>
    </location>
</feature>
<dbReference type="InterPro" id="IPR041700">
    <property type="entry name" value="OMP_b-brl_3"/>
</dbReference>
<reference evidence="4 5" key="3">
    <citation type="submission" date="2020-02" db="EMBL/GenBank/DDBJ databases">
        <title>Flavobacterium profundi sp. nov., isolated from a deep-sea seamount.</title>
        <authorList>
            <person name="Zhang D.-C."/>
        </authorList>
    </citation>
    <scope>NUCLEOTIDE SEQUENCE [LARGE SCALE GENOMIC DNA]</scope>
    <source>
        <strain evidence="4 5">EC11</strain>
    </source>
</reference>
<feature type="chain" id="PRO_5047071839" evidence="2">
    <location>
        <begin position="20"/>
        <end position="926"/>
    </location>
</feature>
<organism evidence="4 5">
    <name type="scientific">Flavobacterium jejuense</name>
    <dbReference type="NCBI Taxonomy" id="1544455"/>
    <lineage>
        <taxon>Bacteria</taxon>
        <taxon>Pseudomonadati</taxon>
        <taxon>Bacteroidota</taxon>
        <taxon>Flavobacteriia</taxon>
        <taxon>Flavobacteriales</taxon>
        <taxon>Flavobacteriaceae</taxon>
        <taxon>Flavobacterium</taxon>
    </lineage>
</organism>
<feature type="domain" description="Outer membrane protein beta-barrel" evidence="3">
    <location>
        <begin position="452"/>
        <end position="771"/>
    </location>
</feature>
<sequence length="926" mass="105414">MNKIYFLFVFFCFTVISFSQNTFSVSGKLVDESSKLPLESATIYFSKVSDSTVVDYTISDKNGNFNFKIKAIDYPVKLKVSYYGYLDFKKQFPSIDREYDLGLINLKENVSTLNEVIVQSEIPPISVKTDTLEFNASSFKVGPDANVEKLLKQLPGVEIDTDGKITVNGKEVNNILVNGKPFFGKDGKIVTQNLPAEMIDKVQVTDTKTKKEELSGQAASDNTSTINLTIQEDKNKGLFGKATAGYGSDDRYESSLLFNYFKDTRKISVLGSSNNINSVGFSMDEIFDNMGGGRNQSIYVNSNGSFGINGMRFGGNSGITKSNMVGINFSDEWFNKKVDPNGSYYFSNAISENRNRTSRTNLLPTGNTSTNSESNSKTDVTGNSINFDFEIKIDSTTTLYVSPNFSKNKTLDNYTSKATSFDSTNDLLNENTTNNFQQDDRSNFANNLYLYKKLKRKGRGFSLTVDNENSNNESNLNTVTNTVFYQSGTPNDSRNQNRFDTNKMDMIRFEVGYSEPITDSLKLTFETSFKTQKNRNSKQTFDFDSFTNDYSNFNDLLSNEITSRNNTFNGSVGINITKKKYRFNLDLGTDFLNYDNQSIYLGNQTTIKNNYMYPNVTAYLSYKLAKSKSIYSRYTYNVNLPSAEQLLPFENLANPLNTIIGNAFLKPVETHNLYMNYNNYDYATRSGLYTYFGGNLRRNQIVSSTVYDSDFKANTTYQNIDQTYNLFTGFSFSKSLKKEKRTFKYGFGIGMNYDFNQGLTNAELYKAKGIQLNPRVNLSWSIDDLVTIAPSYRYTYNETAFENYVIDKTNTFRHNFKIEATTYWPKNVVLGNDFGYTYNSNIANGFQKDFYLWNVSLGYNFFKDQLLAKVKVYDLLNQNVNATRTITPTAITDEENTVLQQYVMFSLTYKLEKFGKKKDNNRIIIH</sequence>
<dbReference type="Proteomes" id="UP000817854">
    <property type="component" value="Unassembled WGS sequence"/>
</dbReference>
<dbReference type="SUPFAM" id="SSF49464">
    <property type="entry name" value="Carboxypeptidase regulatory domain-like"/>
    <property type="match status" value="1"/>
</dbReference>
<feature type="compositionally biased region" description="Low complexity" evidence="1">
    <location>
        <begin position="365"/>
        <end position="378"/>
    </location>
</feature>
<reference evidence="5" key="1">
    <citation type="submission" date="2019-05" db="EMBL/GenBank/DDBJ databases">
        <title>Flavobacterium profundi sp. nov., isolated from a deep-sea seamount.</title>
        <authorList>
            <person name="Zhang D.-C."/>
        </authorList>
    </citation>
    <scope>NUCLEOTIDE SEQUENCE [LARGE SCALE GENOMIC DNA]</scope>
    <source>
        <strain evidence="5">EC11</strain>
    </source>
</reference>
<evidence type="ECO:0000256" key="2">
    <source>
        <dbReference type="SAM" id="SignalP"/>
    </source>
</evidence>
<keyword evidence="2" id="KW-0732">Signal</keyword>
<keyword evidence="5" id="KW-1185">Reference proteome</keyword>
<protein>
    <submittedName>
        <fullName evidence="4">Outer membrane beta-barrel protein</fullName>
    </submittedName>
</protein>
<accession>A0ABX0IZ94</accession>
<feature type="domain" description="Outer membrane protein beta-barrel" evidence="3">
    <location>
        <begin position="775"/>
        <end position="909"/>
    </location>
</feature>
<reference evidence="4 5" key="2">
    <citation type="submission" date="2019-05" db="EMBL/GenBank/DDBJ databases">
        <authorList>
            <person name="Lianzixin W."/>
        </authorList>
    </citation>
    <scope>NUCLEOTIDE SEQUENCE [LARGE SCALE GENOMIC DNA]</scope>
    <source>
        <strain evidence="4 5">EC11</strain>
    </source>
</reference>
<evidence type="ECO:0000313" key="4">
    <source>
        <dbReference type="EMBL" id="NHN28017.1"/>
    </source>
</evidence>
<evidence type="ECO:0000313" key="5">
    <source>
        <dbReference type="Proteomes" id="UP000817854"/>
    </source>
</evidence>
<proteinExistence type="predicted"/>